<dbReference type="PROSITE" id="PS50995">
    <property type="entry name" value="HTH_MARR_2"/>
    <property type="match status" value="1"/>
</dbReference>
<protein>
    <submittedName>
        <fullName evidence="2">DNA-binding transcriptional regulator, MarR family</fullName>
    </submittedName>
</protein>
<dbReference type="InterPro" id="IPR000835">
    <property type="entry name" value="HTH_MarR-typ"/>
</dbReference>
<dbReference type="InterPro" id="IPR039422">
    <property type="entry name" value="MarR/SlyA-like"/>
</dbReference>
<dbReference type="RefSeq" id="WP_139209937.1">
    <property type="nucleotide sequence ID" value="NZ_FOFA01000008.1"/>
</dbReference>
<keyword evidence="3" id="KW-1185">Reference proteome</keyword>
<dbReference type="GO" id="GO:0006950">
    <property type="term" value="P:response to stress"/>
    <property type="evidence" value="ECO:0007669"/>
    <property type="project" value="TreeGrafter"/>
</dbReference>
<reference evidence="3" key="1">
    <citation type="submission" date="2016-10" db="EMBL/GenBank/DDBJ databases">
        <authorList>
            <person name="Varghese N."/>
            <person name="Submissions S."/>
        </authorList>
    </citation>
    <scope>NUCLEOTIDE SEQUENCE [LARGE SCALE GENOMIC DNA]</scope>
    <source>
        <strain evidence="3">CGMCC 4.6856</strain>
    </source>
</reference>
<dbReference type="GO" id="GO:0003677">
    <property type="term" value="F:DNA binding"/>
    <property type="evidence" value="ECO:0007669"/>
    <property type="project" value="UniProtKB-KW"/>
</dbReference>
<dbReference type="InterPro" id="IPR036388">
    <property type="entry name" value="WH-like_DNA-bd_sf"/>
</dbReference>
<evidence type="ECO:0000313" key="3">
    <source>
        <dbReference type="Proteomes" id="UP000198504"/>
    </source>
</evidence>
<dbReference type="Gene3D" id="1.10.10.10">
    <property type="entry name" value="Winged helix-like DNA-binding domain superfamily/Winged helix DNA-binding domain"/>
    <property type="match status" value="1"/>
</dbReference>
<organism evidence="2 3">
    <name type="scientific">Microlunatus flavus</name>
    <dbReference type="NCBI Taxonomy" id="1036181"/>
    <lineage>
        <taxon>Bacteria</taxon>
        <taxon>Bacillati</taxon>
        <taxon>Actinomycetota</taxon>
        <taxon>Actinomycetes</taxon>
        <taxon>Propionibacteriales</taxon>
        <taxon>Propionibacteriaceae</taxon>
        <taxon>Microlunatus</taxon>
    </lineage>
</organism>
<dbReference type="SUPFAM" id="SSF46785">
    <property type="entry name" value="Winged helix' DNA-binding domain"/>
    <property type="match status" value="1"/>
</dbReference>
<dbReference type="Proteomes" id="UP000198504">
    <property type="component" value="Unassembled WGS sequence"/>
</dbReference>
<dbReference type="PANTHER" id="PTHR33164:SF43">
    <property type="entry name" value="HTH-TYPE TRANSCRIPTIONAL REPRESSOR YETL"/>
    <property type="match status" value="1"/>
</dbReference>
<proteinExistence type="predicted"/>
<name>A0A1H9L6X7_9ACTN</name>
<dbReference type="EMBL" id="FOFA01000008">
    <property type="protein sequence ID" value="SER06907.1"/>
    <property type="molecule type" value="Genomic_DNA"/>
</dbReference>
<gene>
    <name evidence="2" type="ORF">SAMN05421756_108176</name>
</gene>
<dbReference type="SMART" id="SM00347">
    <property type="entry name" value="HTH_MARR"/>
    <property type="match status" value="1"/>
</dbReference>
<accession>A0A1H9L6X7</accession>
<sequence length="146" mass="16494">MRTADPPLADHTVYLLSQLGRHGRRRLTARLADQGLTMLDMAALAVLEQSGPLPHTELARRLGLDPSDVTAQVEEMLERRRVTRSVDPQDRRRRLVQMSPLGKDALERARQITQGVDDELLAMLPEETRLQLHATLRALLVHARTL</sequence>
<feature type="domain" description="HTH marR-type" evidence="1">
    <location>
        <begin position="9"/>
        <end position="141"/>
    </location>
</feature>
<dbReference type="STRING" id="1036181.SAMN05421756_108176"/>
<keyword evidence="2" id="KW-0238">DNA-binding</keyword>
<dbReference type="GO" id="GO:0003700">
    <property type="term" value="F:DNA-binding transcription factor activity"/>
    <property type="evidence" value="ECO:0007669"/>
    <property type="project" value="InterPro"/>
</dbReference>
<dbReference type="InterPro" id="IPR036390">
    <property type="entry name" value="WH_DNA-bd_sf"/>
</dbReference>
<dbReference type="AlphaFoldDB" id="A0A1H9L6X7"/>
<evidence type="ECO:0000259" key="1">
    <source>
        <dbReference type="PROSITE" id="PS50995"/>
    </source>
</evidence>
<dbReference type="OrthoDB" id="122135at2"/>
<dbReference type="PANTHER" id="PTHR33164">
    <property type="entry name" value="TRANSCRIPTIONAL REGULATOR, MARR FAMILY"/>
    <property type="match status" value="1"/>
</dbReference>
<evidence type="ECO:0000313" key="2">
    <source>
        <dbReference type="EMBL" id="SER06907.1"/>
    </source>
</evidence>
<dbReference type="Pfam" id="PF01047">
    <property type="entry name" value="MarR"/>
    <property type="match status" value="1"/>
</dbReference>